<feature type="transmembrane region" description="Helical" evidence="6">
    <location>
        <begin position="127"/>
        <end position="151"/>
    </location>
</feature>
<feature type="transmembrane region" description="Helical" evidence="6">
    <location>
        <begin position="30"/>
        <end position="53"/>
    </location>
</feature>
<dbReference type="PIRSF" id="PIRSF035875">
    <property type="entry name" value="RNase_BN"/>
    <property type="match status" value="1"/>
</dbReference>
<evidence type="ECO:0000256" key="1">
    <source>
        <dbReference type="ARBA" id="ARBA00004651"/>
    </source>
</evidence>
<sequence>MKKLNVDYIRDISRKFNYNEINSKAAEMSFYLLLSMFPFLIFTISIIVYIPTFHLNKSILTIRNILPESVFTIILSIINSAIDNKSLGFLILSFVFTLWTSSRGIRSLIRWMNKSYKVKETRSFLKVCIISFIFTISILVLIFSSIILLIYGELIGYFIFNIIGLNSIFIYIWNILRYIVGISTLIIILVNLYKYTPNKKIKTKDVIPGSIIATLVWLFISFFYSYYTNNYSNYEVVYGSIGGIIVLITWLYLSSWSILIGLEVNVRLYFRKLKKAKKSI</sequence>
<gene>
    <name evidence="7" type="ORF">CRIB_1250</name>
</gene>
<dbReference type="GO" id="GO:0005886">
    <property type="term" value="C:plasma membrane"/>
    <property type="evidence" value="ECO:0007669"/>
    <property type="project" value="UniProtKB-SubCell"/>
</dbReference>
<accession>A0A1V1I0V8</accession>
<comment type="subcellular location">
    <subcellularLocation>
        <location evidence="1">Cell membrane</location>
        <topology evidence="1">Multi-pass membrane protein</topology>
    </subcellularLocation>
</comment>
<dbReference type="RefSeq" id="WP_180703541.1">
    <property type="nucleotide sequence ID" value="NZ_CAPEHT010000017.1"/>
</dbReference>
<keyword evidence="2" id="KW-1003">Cell membrane</keyword>
<dbReference type="Pfam" id="PF03631">
    <property type="entry name" value="Virul_fac_BrkB"/>
    <property type="match status" value="1"/>
</dbReference>
<keyword evidence="5 6" id="KW-0472">Membrane</keyword>
<feature type="transmembrane region" description="Helical" evidence="6">
    <location>
        <begin position="88"/>
        <end position="106"/>
    </location>
</feature>
<feature type="transmembrane region" description="Helical" evidence="6">
    <location>
        <begin position="171"/>
        <end position="193"/>
    </location>
</feature>
<dbReference type="PANTHER" id="PTHR30213:SF0">
    <property type="entry name" value="UPF0761 MEMBRANE PROTEIN YIHY"/>
    <property type="match status" value="1"/>
</dbReference>
<dbReference type="EMBL" id="LN555523">
    <property type="protein sequence ID" value="CED93860.1"/>
    <property type="molecule type" value="Genomic_DNA"/>
</dbReference>
<protein>
    <submittedName>
        <fullName evidence="7">YihY protein</fullName>
    </submittedName>
</protein>
<name>A0A1V1I0V8_9FIRM</name>
<evidence type="ECO:0000256" key="3">
    <source>
        <dbReference type="ARBA" id="ARBA00022692"/>
    </source>
</evidence>
<feature type="transmembrane region" description="Helical" evidence="6">
    <location>
        <begin position="205"/>
        <end position="224"/>
    </location>
</feature>
<dbReference type="NCBIfam" id="TIGR00765">
    <property type="entry name" value="yihY_not_rbn"/>
    <property type="match status" value="1"/>
</dbReference>
<keyword evidence="4 6" id="KW-1133">Transmembrane helix</keyword>
<dbReference type="InterPro" id="IPR017039">
    <property type="entry name" value="Virul_fac_BrkB"/>
</dbReference>
<evidence type="ECO:0000256" key="6">
    <source>
        <dbReference type="SAM" id="Phobius"/>
    </source>
</evidence>
<evidence type="ECO:0000313" key="8">
    <source>
        <dbReference type="Proteomes" id="UP000245622"/>
    </source>
</evidence>
<proteinExistence type="predicted"/>
<keyword evidence="3 6" id="KW-0812">Transmembrane</keyword>
<organism evidence="7 8">
    <name type="scientific">Romboutsia ilealis</name>
    <dbReference type="NCBI Taxonomy" id="1115758"/>
    <lineage>
        <taxon>Bacteria</taxon>
        <taxon>Bacillati</taxon>
        <taxon>Bacillota</taxon>
        <taxon>Clostridia</taxon>
        <taxon>Peptostreptococcales</taxon>
        <taxon>Peptostreptococcaceae</taxon>
        <taxon>Romboutsia</taxon>
    </lineage>
</organism>
<dbReference type="KEGG" id="ril:CRIB_1250"/>
<evidence type="ECO:0000256" key="2">
    <source>
        <dbReference type="ARBA" id="ARBA00022475"/>
    </source>
</evidence>
<dbReference type="AlphaFoldDB" id="A0A1V1I0V8"/>
<evidence type="ECO:0000256" key="4">
    <source>
        <dbReference type="ARBA" id="ARBA00022989"/>
    </source>
</evidence>
<reference evidence="7 8" key="1">
    <citation type="submission" date="2014-04" db="EMBL/GenBank/DDBJ databases">
        <authorList>
            <person name="Hornung B.V."/>
        </authorList>
    </citation>
    <scope>NUCLEOTIDE SEQUENCE [LARGE SCALE GENOMIC DNA]</scope>
    <source>
        <strain evidence="7 8">CRIB</strain>
    </source>
</reference>
<dbReference type="Proteomes" id="UP000245622">
    <property type="component" value="Chromosome 1"/>
</dbReference>
<evidence type="ECO:0000313" key="7">
    <source>
        <dbReference type="EMBL" id="CED93860.1"/>
    </source>
</evidence>
<feature type="transmembrane region" description="Helical" evidence="6">
    <location>
        <begin position="244"/>
        <end position="270"/>
    </location>
</feature>
<dbReference type="PANTHER" id="PTHR30213">
    <property type="entry name" value="INNER MEMBRANE PROTEIN YHJD"/>
    <property type="match status" value="1"/>
</dbReference>
<evidence type="ECO:0000256" key="5">
    <source>
        <dbReference type="ARBA" id="ARBA00023136"/>
    </source>
</evidence>
<dbReference type="GeneID" id="82205288"/>
<keyword evidence="8" id="KW-1185">Reference proteome</keyword>